<evidence type="ECO:0000259" key="1">
    <source>
        <dbReference type="Pfam" id="PF06580"/>
    </source>
</evidence>
<feature type="domain" description="Signal transduction histidine kinase internal region" evidence="1">
    <location>
        <begin position="156"/>
        <end position="231"/>
    </location>
</feature>
<name>A0A2X2JG03_SPHMU</name>
<organism evidence="2 3">
    <name type="scientific">Sphingobacterium multivorum</name>
    <dbReference type="NCBI Taxonomy" id="28454"/>
    <lineage>
        <taxon>Bacteria</taxon>
        <taxon>Pseudomonadati</taxon>
        <taxon>Bacteroidota</taxon>
        <taxon>Sphingobacteriia</taxon>
        <taxon>Sphingobacteriales</taxon>
        <taxon>Sphingobacteriaceae</taxon>
        <taxon>Sphingobacterium</taxon>
    </lineage>
</organism>
<dbReference type="InterPro" id="IPR050640">
    <property type="entry name" value="Bact_2-comp_sensor_kinase"/>
</dbReference>
<evidence type="ECO:0000313" key="2">
    <source>
        <dbReference type="EMBL" id="SPZ92828.1"/>
    </source>
</evidence>
<accession>A0A2X2JG03</accession>
<evidence type="ECO:0000313" key="3">
    <source>
        <dbReference type="Proteomes" id="UP000251241"/>
    </source>
</evidence>
<sequence>MIGRFFRKFYLHIVIWTILLLLPFITYLYQPDKIADFKPYSALSHLVNIVFLATHFYLHCYVVAPTYFFGRRKIFVLLMALGFATYVALNYCIVYFNPDGELAHLTKENILFVRLVIGPGIIYSLCMITSSMIFLYDEQARQKELNKQIALEKTTAELTMLKLQISPHFLFNTLNNIRWLIRKQSSDSEDTIVKLSEMLRYILYEVDGPKVELFKEIDHMRNFIALQTLRLPIQGNVALDIEDRVKNRMIPPLLFIHFVENAFKYGVDSKTEPQIQFQFQDTPGGIIFISRNSILQHTEPRPNEGIGLTNVRRRLQLLYPNRHDLRIGKTDAGDFEVTLKLMTDED</sequence>
<dbReference type="Pfam" id="PF06580">
    <property type="entry name" value="His_kinase"/>
    <property type="match status" value="1"/>
</dbReference>
<dbReference type="GO" id="GO:0000155">
    <property type="term" value="F:phosphorelay sensor kinase activity"/>
    <property type="evidence" value="ECO:0007669"/>
    <property type="project" value="InterPro"/>
</dbReference>
<gene>
    <name evidence="2" type="primary">ypdA_8</name>
    <name evidence="2" type="ORF">NCTC11343_04790</name>
</gene>
<dbReference type="EMBL" id="UAUU01000011">
    <property type="protein sequence ID" value="SPZ92828.1"/>
    <property type="molecule type" value="Genomic_DNA"/>
</dbReference>
<dbReference type="GO" id="GO:0016020">
    <property type="term" value="C:membrane"/>
    <property type="evidence" value="ECO:0007669"/>
    <property type="project" value="InterPro"/>
</dbReference>
<dbReference type="Proteomes" id="UP000251241">
    <property type="component" value="Unassembled WGS sequence"/>
</dbReference>
<dbReference type="AlphaFoldDB" id="A0A2X2JG03"/>
<dbReference type="RefSeq" id="WP_112376049.1">
    <property type="nucleotide sequence ID" value="NZ_CP068086.1"/>
</dbReference>
<dbReference type="PANTHER" id="PTHR34220">
    <property type="entry name" value="SENSOR HISTIDINE KINASE YPDA"/>
    <property type="match status" value="1"/>
</dbReference>
<reference evidence="2 3" key="1">
    <citation type="submission" date="2018-06" db="EMBL/GenBank/DDBJ databases">
        <authorList>
            <consortium name="Pathogen Informatics"/>
            <person name="Doyle S."/>
        </authorList>
    </citation>
    <scope>NUCLEOTIDE SEQUENCE [LARGE SCALE GENOMIC DNA]</scope>
    <source>
        <strain evidence="2 3">NCTC11343</strain>
    </source>
</reference>
<proteinExistence type="predicted"/>
<dbReference type="PANTHER" id="PTHR34220:SF7">
    <property type="entry name" value="SENSOR HISTIDINE KINASE YPDA"/>
    <property type="match status" value="1"/>
</dbReference>
<dbReference type="InterPro" id="IPR010559">
    <property type="entry name" value="Sig_transdc_His_kin_internal"/>
</dbReference>
<dbReference type="GeneID" id="97179684"/>
<protein>
    <submittedName>
        <fullName evidence="2">Inner membrane protein ypdA</fullName>
    </submittedName>
</protein>